<dbReference type="SUPFAM" id="SSF53383">
    <property type="entry name" value="PLP-dependent transferases"/>
    <property type="match status" value="1"/>
</dbReference>
<dbReference type="Gene3D" id="3.90.1150.10">
    <property type="entry name" value="Aspartate Aminotransferase, domain 1"/>
    <property type="match status" value="1"/>
</dbReference>
<keyword evidence="3" id="KW-0032">Aminotransferase</keyword>
<dbReference type="InterPro" id="IPR015424">
    <property type="entry name" value="PyrdxlP-dep_Trfase"/>
</dbReference>
<name>A0AAU8DMY8_9ACTN</name>
<gene>
    <name evidence="3" type="ORF">ABLG96_15835</name>
</gene>
<dbReference type="EMBL" id="CP159218">
    <property type="protein sequence ID" value="XCG62688.1"/>
    <property type="molecule type" value="Genomic_DNA"/>
</dbReference>
<accession>A0AAU8DMY8</accession>
<dbReference type="AlphaFoldDB" id="A0AAU8DMY8"/>
<sequence length="438" mass="46122">MIAPTSTRESPVAAAPSALRTVDGRRADELFSLDPSLRHLNHSSFGSPLRAATELQERIRAEMFAAPVRWFPAAPELIAAARAELAPFLGLEPDAFAFVPNASAGASVVYNSLDLPRGSEIVVTDHGYGAVVMGAERLARRIGGRVVVAPVDLEVDADAAADAVIGAFTDRTALVVVDQITSPTARGLPVGEICAAARERGIVSAVDAAHAPMLLENAVAAADADYWFGNLHKFGCTAPGAAILVPRPGLCDALYPLIDSWGAPLGFPQRFDHQGTLDTTAWLTAAMAIGEIERQFGWARVREHVTALADHGERVISGAMSAASGVPCRVAVGMRTASMRLVALPAGIATTNEEANALRDVVLADLGIEAAFTSFRGRGYLRFSAHVYNTADDYDDFAERAVPHLIRLAAEASTALATTYDATPAANRSTVIHPGGEQ</sequence>
<keyword evidence="1" id="KW-0663">Pyridoxal phosphate</keyword>
<dbReference type="PANTHER" id="PTHR43092">
    <property type="entry name" value="L-CYSTEINE DESULFHYDRASE"/>
    <property type="match status" value="1"/>
</dbReference>
<dbReference type="InterPro" id="IPR000192">
    <property type="entry name" value="Aminotrans_V_dom"/>
</dbReference>
<reference evidence="3" key="1">
    <citation type="submission" date="2024-05" db="EMBL/GenBank/DDBJ databases">
        <authorList>
            <person name="Cai S.Y."/>
            <person name="Jin L.M."/>
            <person name="Li H.R."/>
        </authorList>
    </citation>
    <scope>NUCLEOTIDE SEQUENCE</scope>
    <source>
        <strain evidence="3">A5-74</strain>
    </source>
</reference>
<dbReference type="InterPro" id="IPR015421">
    <property type="entry name" value="PyrdxlP-dep_Trfase_major"/>
</dbReference>
<evidence type="ECO:0000313" key="3">
    <source>
        <dbReference type="EMBL" id="XCG62688.1"/>
    </source>
</evidence>
<keyword evidence="3" id="KW-0808">Transferase</keyword>
<dbReference type="InterPro" id="IPR015422">
    <property type="entry name" value="PyrdxlP-dep_Trfase_small"/>
</dbReference>
<dbReference type="GO" id="GO:0008483">
    <property type="term" value="F:transaminase activity"/>
    <property type="evidence" value="ECO:0007669"/>
    <property type="project" value="UniProtKB-KW"/>
</dbReference>
<evidence type="ECO:0000259" key="2">
    <source>
        <dbReference type="Pfam" id="PF00266"/>
    </source>
</evidence>
<dbReference type="Pfam" id="PF00266">
    <property type="entry name" value="Aminotran_5"/>
    <property type="match status" value="1"/>
</dbReference>
<evidence type="ECO:0000256" key="1">
    <source>
        <dbReference type="ARBA" id="ARBA00022898"/>
    </source>
</evidence>
<dbReference type="Gene3D" id="3.40.640.10">
    <property type="entry name" value="Type I PLP-dependent aspartate aminotransferase-like (Major domain)"/>
    <property type="match status" value="1"/>
</dbReference>
<protein>
    <submittedName>
        <fullName evidence="3">Aminotransferase class V-fold PLP-dependent enzyme</fullName>
    </submittedName>
</protein>
<dbReference type="RefSeq" id="WP_353648303.1">
    <property type="nucleotide sequence ID" value="NZ_CP159218.1"/>
</dbReference>
<feature type="domain" description="Aminotransferase class V" evidence="2">
    <location>
        <begin position="76"/>
        <end position="395"/>
    </location>
</feature>
<organism evidence="3">
    <name type="scientific">Nakamurella sp. A5-74</name>
    <dbReference type="NCBI Taxonomy" id="3158264"/>
    <lineage>
        <taxon>Bacteria</taxon>
        <taxon>Bacillati</taxon>
        <taxon>Actinomycetota</taxon>
        <taxon>Actinomycetes</taxon>
        <taxon>Nakamurellales</taxon>
        <taxon>Nakamurellaceae</taxon>
        <taxon>Nakamurella</taxon>
    </lineage>
</organism>
<dbReference type="PANTHER" id="PTHR43092:SF2">
    <property type="entry name" value="HERCYNYLCYSTEINE SULFOXIDE LYASE"/>
    <property type="match status" value="1"/>
</dbReference>
<proteinExistence type="predicted"/>